<comment type="caution">
    <text evidence="1">The sequence shown here is derived from an EMBL/GenBank/DDBJ whole genome shotgun (WGS) entry which is preliminary data.</text>
</comment>
<name>A0AAV3K3K9_ACIBA</name>
<dbReference type="EMBL" id="AVST01000002">
    <property type="protein sequence ID" value="ERH72695.1"/>
    <property type="molecule type" value="Genomic_DNA"/>
</dbReference>
<reference evidence="1 2" key="1">
    <citation type="submission" date="2013-08" db="EMBL/GenBank/DDBJ databases">
        <title>Study of Ammonical-Nitrogen removal by Nitrification Denitrification process using lab isolates.</title>
        <authorList>
            <person name="Khardenavis A.A."/>
            <person name="Pal R.R."/>
            <person name="Kapley A."/>
            <person name="Qureshi A."/>
            <person name="Purohit H.J."/>
        </authorList>
    </citation>
    <scope>NUCLEOTIDE SEQUENCE [LARGE SCALE GENOMIC DNA]</scope>
    <source>
        <strain evidence="1 2">EGD-HP18</strain>
    </source>
</reference>
<evidence type="ECO:0000313" key="1">
    <source>
        <dbReference type="EMBL" id="ERH72695.1"/>
    </source>
</evidence>
<dbReference type="Proteomes" id="UP000016517">
    <property type="component" value="Unassembled WGS sequence"/>
</dbReference>
<dbReference type="RefSeq" id="WP_021510299.1">
    <property type="nucleotide sequence ID" value="NZ_AVST01000002.1"/>
</dbReference>
<sequence length="109" mass="12770">MKFKEIFTQAINTKSKLEVTFFSKEDKSPLTRLCAPFDIGPGSNIKKDTADRYHFWDYDSDTGPHTLSLVDEQVIEIKILNEKFEPSNIITWNFKPNSWHLPRDWGNYS</sequence>
<proteinExistence type="predicted"/>
<organism evidence="1 2">
    <name type="scientific">Acinetobacter baumannii EGD-HP18</name>
    <dbReference type="NCBI Taxonomy" id="1358412"/>
    <lineage>
        <taxon>Bacteria</taxon>
        <taxon>Pseudomonadati</taxon>
        <taxon>Pseudomonadota</taxon>
        <taxon>Gammaproteobacteria</taxon>
        <taxon>Moraxellales</taxon>
        <taxon>Moraxellaceae</taxon>
        <taxon>Acinetobacter</taxon>
        <taxon>Acinetobacter calcoaceticus/baumannii complex</taxon>
    </lineage>
</organism>
<evidence type="ECO:0000313" key="2">
    <source>
        <dbReference type="Proteomes" id="UP000016517"/>
    </source>
</evidence>
<gene>
    <name evidence="1" type="ORF">N173_12110</name>
</gene>
<accession>A0AAV3K3K9</accession>
<protein>
    <submittedName>
        <fullName evidence="1">Uncharacterized protein</fullName>
    </submittedName>
</protein>
<dbReference type="AlphaFoldDB" id="A0AAV3K3K9"/>